<evidence type="ECO:0000256" key="1">
    <source>
        <dbReference type="SAM" id="MobiDB-lite"/>
    </source>
</evidence>
<sequence>MTKPLFPTGIEFSHAGEGDEFLENPKFHFEFRTLTSCCSWCFTINIGNEWRSGGTHGTTYWITPVWHEAADAESAPMPLAIPWLVPLPRNSRDSIARHEHRAKGRLSNSSESPYLIPT</sequence>
<feature type="region of interest" description="Disordered" evidence="1">
    <location>
        <begin position="96"/>
        <end position="118"/>
    </location>
</feature>
<reference evidence="2" key="2">
    <citation type="submission" date="2019-01" db="UniProtKB">
        <authorList>
            <consortium name="EnsemblPlants"/>
        </authorList>
    </citation>
    <scope>IDENTIFICATION</scope>
    <source>
        <strain evidence="2">cv. Heinz 1706</strain>
    </source>
</reference>
<dbReference type="EnsemblPlants" id="Solyc01g065795.1.1">
    <property type="protein sequence ID" value="Solyc01g065795.1.1"/>
    <property type="gene ID" value="Solyc01g065795.1"/>
</dbReference>
<accession>A0A3Q7EFN4</accession>
<reference evidence="2" key="1">
    <citation type="journal article" date="2012" name="Nature">
        <title>The tomato genome sequence provides insights into fleshy fruit evolution.</title>
        <authorList>
            <consortium name="Tomato Genome Consortium"/>
        </authorList>
    </citation>
    <scope>NUCLEOTIDE SEQUENCE [LARGE SCALE GENOMIC DNA]</scope>
    <source>
        <strain evidence="2">cv. Heinz 1706</strain>
    </source>
</reference>
<dbReference type="Gramene" id="Solyc01g065795.1.1">
    <property type="protein sequence ID" value="Solyc01g065795.1.1"/>
    <property type="gene ID" value="Solyc01g065795.1"/>
</dbReference>
<dbReference type="AlphaFoldDB" id="A0A3Q7EFN4"/>
<dbReference type="InParanoid" id="A0A3Q7EFN4"/>
<keyword evidence="3" id="KW-1185">Reference proteome</keyword>
<name>A0A3Q7EFN4_SOLLC</name>
<evidence type="ECO:0000313" key="2">
    <source>
        <dbReference type="EnsemblPlants" id="Solyc01g065795.1.1"/>
    </source>
</evidence>
<organism evidence="2">
    <name type="scientific">Solanum lycopersicum</name>
    <name type="common">Tomato</name>
    <name type="synonym">Lycopersicon esculentum</name>
    <dbReference type="NCBI Taxonomy" id="4081"/>
    <lineage>
        <taxon>Eukaryota</taxon>
        <taxon>Viridiplantae</taxon>
        <taxon>Streptophyta</taxon>
        <taxon>Embryophyta</taxon>
        <taxon>Tracheophyta</taxon>
        <taxon>Spermatophyta</taxon>
        <taxon>Magnoliopsida</taxon>
        <taxon>eudicotyledons</taxon>
        <taxon>Gunneridae</taxon>
        <taxon>Pentapetalae</taxon>
        <taxon>asterids</taxon>
        <taxon>lamiids</taxon>
        <taxon>Solanales</taxon>
        <taxon>Solanaceae</taxon>
        <taxon>Solanoideae</taxon>
        <taxon>Solaneae</taxon>
        <taxon>Solanum</taxon>
        <taxon>Solanum subgen. Lycopersicon</taxon>
    </lineage>
</organism>
<dbReference type="Proteomes" id="UP000004994">
    <property type="component" value="Chromosome 1"/>
</dbReference>
<evidence type="ECO:0000313" key="3">
    <source>
        <dbReference type="Proteomes" id="UP000004994"/>
    </source>
</evidence>
<proteinExistence type="predicted"/>
<protein>
    <submittedName>
        <fullName evidence="2">Uncharacterized protein</fullName>
    </submittedName>
</protein>